<dbReference type="InterPro" id="IPR000092">
    <property type="entry name" value="Polyprenyl_synt"/>
</dbReference>
<keyword evidence="7" id="KW-0560">Oxidoreductase</keyword>
<evidence type="ECO:0000256" key="4">
    <source>
        <dbReference type="ARBA" id="ARBA00022723"/>
    </source>
</evidence>
<dbReference type="Gene3D" id="3.30.465.10">
    <property type="match status" value="1"/>
</dbReference>
<feature type="compositionally biased region" description="Low complexity" evidence="10">
    <location>
        <begin position="273"/>
        <end position="283"/>
    </location>
</feature>
<evidence type="ECO:0000256" key="7">
    <source>
        <dbReference type="ARBA" id="ARBA00023002"/>
    </source>
</evidence>
<dbReference type="GO" id="GO:0004497">
    <property type="term" value="F:monooxygenase activity"/>
    <property type="evidence" value="ECO:0007669"/>
    <property type="project" value="InterPro"/>
</dbReference>
<dbReference type="Pfam" id="PF00067">
    <property type="entry name" value="p450"/>
    <property type="match status" value="1"/>
</dbReference>
<evidence type="ECO:0000256" key="6">
    <source>
        <dbReference type="ARBA" id="ARBA00022842"/>
    </source>
</evidence>
<keyword evidence="5" id="KW-0274">FAD</keyword>
<evidence type="ECO:0000256" key="1">
    <source>
        <dbReference type="ARBA" id="ARBA00005466"/>
    </source>
</evidence>
<keyword evidence="9" id="KW-0349">Heme</keyword>
<dbReference type="InterPro" id="IPR050416">
    <property type="entry name" value="FAD-linked_Oxidoreductase"/>
</dbReference>
<dbReference type="GO" id="GO:0020037">
    <property type="term" value="F:heme binding"/>
    <property type="evidence" value="ECO:0007669"/>
    <property type="project" value="InterPro"/>
</dbReference>
<dbReference type="GeneID" id="62208993"/>
<keyword evidence="14" id="KW-1185">Reference proteome</keyword>
<evidence type="ECO:0000259" key="12">
    <source>
        <dbReference type="PROSITE" id="PS51387"/>
    </source>
</evidence>
<evidence type="ECO:0000313" key="14">
    <source>
        <dbReference type="Proteomes" id="UP000596902"/>
    </source>
</evidence>
<proteinExistence type="inferred from homology"/>
<dbReference type="InterPro" id="IPR017972">
    <property type="entry name" value="Cyt_P450_CS"/>
</dbReference>
<evidence type="ECO:0000256" key="9">
    <source>
        <dbReference type="PIRSR" id="PIRSR602401-1"/>
    </source>
</evidence>
<dbReference type="Gene3D" id="1.10.600.10">
    <property type="entry name" value="Farnesyl Diphosphate Synthase"/>
    <property type="match status" value="2"/>
</dbReference>
<dbReference type="GO" id="GO:0046165">
    <property type="term" value="P:alcohol biosynthetic process"/>
    <property type="evidence" value="ECO:0007669"/>
    <property type="project" value="UniProtKB-ARBA"/>
</dbReference>
<accession>A0A8H7E970</accession>
<dbReference type="PRINTS" id="PR00463">
    <property type="entry name" value="EP450I"/>
</dbReference>
<organism evidence="13 14">
    <name type="scientific">Alternaria burnsii</name>
    <dbReference type="NCBI Taxonomy" id="1187904"/>
    <lineage>
        <taxon>Eukaryota</taxon>
        <taxon>Fungi</taxon>
        <taxon>Dikarya</taxon>
        <taxon>Ascomycota</taxon>
        <taxon>Pezizomycotina</taxon>
        <taxon>Dothideomycetes</taxon>
        <taxon>Pleosporomycetidae</taxon>
        <taxon>Pleosporales</taxon>
        <taxon>Pleosporineae</taxon>
        <taxon>Pleosporaceae</taxon>
        <taxon>Alternaria</taxon>
        <taxon>Alternaria sect. Alternaria</taxon>
    </lineage>
</organism>
<dbReference type="GO" id="GO:0071949">
    <property type="term" value="F:FAD binding"/>
    <property type="evidence" value="ECO:0007669"/>
    <property type="project" value="InterPro"/>
</dbReference>
<keyword evidence="11" id="KW-0812">Transmembrane</keyword>
<dbReference type="EMBL" id="JAAABM010000024">
    <property type="protein sequence ID" value="KAF7671207.1"/>
    <property type="molecule type" value="Genomic_DNA"/>
</dbReference>
<dbReference type="SFLD" id="SFLDS00005">
    <property type="entry name" value="Isoprenoid_Synthase_Type_I"/>
    <property type="match status" value="1"/>
</dbReference>
<comment type="caution">
    <text evidence="13">The sequence shown here is derived from an EMBL/GenBank/DDBJ whole genome shotgun (WGS) entry which is preliminary data.</text>
</comment>
<dbReference type="RefSeq" id="XP_038781585.1">
    <property type="nucleotide sequence ID" value="XM_038935815.1"/>
</dbReference>
<keyword evidence="4 9" id="KW-0479">Metal-binding</keyword>
<evidence type="ECO:0000256" key="3">
    <source>
        <dbReference type="ARBA" id="ARBA00022679"/>
    </source>
</evidence>
<dbReference type="InterPro" id="IPR001128">
    <property type="entry name" value="Cyt_P450"/>
</dbReference>
<feature type="region of interest" description="Disordered" evidence="10">
    <location>
        <begin position="264"/>
        <end position="283"/>
    </location>
</feature>
<dbReference type="PROSITE" id="PS00723">
    <property type="entry name" value="POLYPRENYL_SYNTHASE_1"/>
    <property type="match status" value="1"/>
</dbReference>
<dbReference type="InterPro" id="IPR002401">
    <property type="entry name" value="Cyt_P450_E_grp-I"/>
</dbReference>
<keyword evidence="2" id="KW-0285">Flavoprotein</keyword>
<gene>
    <name evidence="13" type="ORF">GT037_010768</name>
</gene>
<evidence type="ECO:0000256" key="10">
    <source>
        <dbReference type="SAM" id="MobiDB-lite"/>
    </source>
</evidence>
<dbReference type="PANTHER" id="PTHR42973:SF34">
    <property type="entry name" value="FAD BINDING DOMAIN PROTEIN (AFU_ORTHOLOGUE AFUA_3G02770)"/>
    <property type="match status" value="1"/>
</dbReference>
<dbReference type="CDD" id="cd11062">
    <property type="entry name" value="CYP58-like"/>
    <property type="match status" value="1"/>
</dbReference>
<evidence type="ECO:0000313" key="13">
    <source>
        <dbReference type="EMBL" id="KAF7671207.1"/>
    </source>
</evidence>
<dbReference type="PANTHER" id="PTHR42973">
    <property type="entry name" value="BINDING OXIDOREDUCTASE, PUTATIVE (AFU_ORTHOLOGUE AFUA_1G17690)-RELATED"/>
    <property type="match status" value="1"/>
</dbReference>
<dbReference type="SUPFAM" id="SSF48576">
    <property type="entry name" value="Terpenoid synthases"/>
    <property type="match status" value="2"/>
</dbReference>
<feature type="transmembrane region" description="Helical" evidence="11">
    <location>
        <begin position="1473"/>
        <end position="1494"/>
    </location>
</feature>
<keyword evidence="6" id="KW-0460">Magnesium</keyword>
<dbReference type="Pfam" id="PF19086">
    <property type="entry name" value="Terpene_syn_C_2"/>
    <property type="match status" value="1"/>
</dbReference>
<dbReference type="GO" id="GO:0008299">
    <property type="term" value="P:isoprenoid biosynthetic process"/>
    <property type="evidence" value="ECO:0007669"/>
    <property type="project" value="InterPro"/>
</dbReference>
<dbReference type="Gene3D" id="1.10.630.10">
    <property type="entry name" value="Cytochrome P450"/>
    <property type="match status" value="1"/>
</dbReference>
<dbReference type="PROSITE" id="PS51387">
    <property type="entry name" value="FAD_PCMH"/>
    <property type="match status" value="1"/>
</dbReference>
<dbReference type="SUPFAM" id="SSF56176">
    <property type="entry name" value="FAD-binding/transporter-associated domain-like"/>
    <property type="match status" value="1"/>
</dbReference>
<evidence type="ECO:0000256" key="5">
    <source>
        <dbReference type="ARBA" id="ARBA00022827"/>
    </source>
</evidence>
<keyword evidence="11" id="KW-0472">Membrane</keyword>
<feature type="domain" description="FAD-binding PCMH-type" evidence="12">
    <location>
        <begin position="704"/>
        <end position="875"/>
    </location>
</feature>
<dbReference type="Proteomes" id="UP000596902">
    <property type="component" value="Unassembled WGS sequence"/>
</dbReference>
<protein>
    <submittedName>
        <fullName evidence="13">Geranylgeranyl pyrophosphate synthase protein</fullName>
    </submittedName>
</protein>
<evidence type="ECO:0000256" key="8">
    <source>
        <dbReference type="ARBA" id="ARBA00023004"/>
    </source>
</evidence>
<name>A0A8H7E970_9PLEO</name>
<keyword evidence="8 9" id="KW-0408">Iron</keyword>
<sequence>GGEGLSIEDAQVEHGNLYAALNPDDVSSTTPDSRAMKTKKLVSQCILECVSLDRELGLKMLAAFRDVWLAISERNSDKEAETMEEYLKYRSENGGMLVFWPMLQFSLGMSISEAEEALVQPIIDAATEGLLLANDYFSWEREYRELQSGQSKRIVSAVDLFIRTKGLSINDAKDEVKRKIITAERNFCERRDELYKACPDVSLKLKRWIDCAGLAVSGNHYWCSACPRQNAWKHADTPISNGVKRKLSHDAVVIKQEAPAKKRKDSPIFDLDSSGSESGFSEVSSYPFYKPSELALEAPSKYVSSMPSKGVRTTLIESLNTWLHVPSDRVKAIMSVINSLHNASLILDDLEDNSPLRRGYPSTHILFGQAQSINSANFMFVRAVQDVAQNLSPAALAAVLEELEGLYLGQSWDLYWKHNLACPSEAEYVNMVDHKTGGMFRMLIRLMQAESEVTPQLNFHRLTLLFGRFFQIRDDYMNFQDYTAQKGLCEDLDEGKFSYPVVYCMENFPEYRGHFLGVFRQRPTIATVDAHPLSKESKQHLTACLKKSGAFEKTIACLTDMERDLEIEIGRLEQQTGEANPMLRLCLAKLSPTGGLIYNEVENVLCPPEAQSFKVVSLNLSCFVIKYTAMWQSTTLPWLYAMYASIGNSKGTTADYGSCHDACILLSETLSVEITGINLSDVGHVPTVANQTSVRSLFWAQQQQSAQPSCLVHIHSAEDVAAVVSVSRTSGCPFAVRGGGHSDIQGASNIDGGITVNMAGLSDVVLDESERLVRVGAGAIWGDVYKELEKVNKTVVGGRLTGVGVGGLLLGGGLSHFSGMHGWACDNVRNFEVVLANGSLASASESSNADLYRAMRGGGNSFGIVTRFDLDVFPQGPMWGGLHVWPLLPSVTSALTRGFVKFAHDAPSDPHVSLFAGLGYKQGNFAWAAGQYDALGRVEPPIFTQFKDNVEAYGTAKIMSTARVTSVSDLADELNRSEPAGMRSRFTTATFSADVGLLALMVDIFVEQVQTALDNGLQDDQGFAPMLGIQPLTQNILEAQTTRGGNVMGLHDDQAPLVVCSFGWEWSREADDTTVIDGIKAVLEQSVSAAKERSLFHPFKYMNYAAKDQDPIRSYGKENIEFLKRIQYGVCRREWKSWKRSNKTMPDAVVHEAHTKRSQDEKDMTLLSSILTNMDIPITLVSLFVVSVLYLCYVTVYRLFLSPISDFPGPKLAAWTYWYEFWYDVVAEPEYTFKIGRLHKKYGPIVRINPDEIHIADPDFYDTVYAGSGRKRDKWDWITRSFGVDESLIGTLKHDEHRVRRASLSPYFSKQSVRALQPLVDRNMSILLERLRQFADSGLPLKLDDAYAALTNDIVEDYAFGRSEHRLEAPDFDPSFRDAMLQGGKAGHVLKHFTWLMDLLRKLPDSMLLKLSPAMGAYSQLQTSVKRQVAEIQHAHQTHSYDKTRRTIFHEILNSKLSDYDKSTDRLWQEGEVVVAAGTITTAWALGVSTYFVLATPEILRKLKAELEAAIPDPSQPLNLIALESLPFLTGVVQEGVRLSHAISHRLHRICPDETLVYHDAGNQREWHIPPGTPLSMTSNLVHHDERVFPNSHDFQPERWLDNPRLDRYLVSFGKGGRACLGINLAYAELYLTLAALFRVYGTDEVEGKDDVGKLQLFETSAADLVITSDTIVPVMPEDSKGLRVKVY</sequence>
<evidence type="ECO:0000256" key="2">
    <source>
        <dbReference type="ARBA" id="ARBA00022630"/>
    </source>
</evidence>
<dbReference type="Pfam" id="PF00348">
    <property type="entry name" value="polyprenyl_synt"/>
    <property type="match status" value="1"/>
</dbReference>
<feature type="transmembrane region" description="Helical" evidence="11">
    <location>
        <begin position="1178"/>
        <end position="1201"/>
    </location>
</feature>
<dbReference type="InterPro" id="IPR016166">
    <property type="entry name" value="FAD-bd_PCMH"/>
</dbReference>
<dbReference type="Pfam" id="PF01565">
    <property type="entry name" value="FAD_binding_4"/>
    <property type="match status" value="1"/>
</dbReference>
<dbReference type="GO" id="GO:0005506">
    <property type="term" value="F:iron ion binding"/>
    <property type="evidence" value="ECO:0007669"/>
    <property type="project" value="InterPro"/>
</dbReference>
<keyword evidence="11" id="KW-1133">Transmembrane helix</keyword>
<dbReference type="InterPro" id="IPR036318">
    <property type="entry name" value="FAD-bd_PCMH-like_sf"/>
</dbReference>
<dbReference type="GO" id="GO:0016705">
    <property type="term" value="F:oxidoreductase activity, acting on paired donors, with incorporation or reduction of molecular oxygen"/>
    <property type="evidence" value="ECO:0007669"/>
    <property type="project" value="InterPro"/>
</dbReference>
<evidence type="ECO:0000256" key="11">
    <source>
        <dbReference type="SAM" id="Phobius"/>
    </source>
</evidence>
<dbReference type="InterPro" id="IPR006094">
    <property type="entry name" value="Oxid_FAD_bind_N"/>
</dbReference>
<feature type="non-terminal residue" evidence="13">
    <location>
        <position position="1"/>
    </location>
</feature>
<reference evidence="13" key="2">
    <citation type="submission" date="2020-08" db="EMBL/GenBank/DDBJ databases">
        <title>Draft Genome Sequence of Cumin Blight Pathogen Alternaria burnsii.</title>
        <authorList>
            <person name="Feng Z."/>
        </authorList>
    </citation>
    <scope>NUCLEOTIDE SEQUENCE</scope>
    <source>
        <strain evidence="13">CBS107.38</strain>
    </source>
</reference>
<feature type="binding site" description="axial binding residue" evidence="9">
    <location>
        <position position="1620"/>
    </location>
    <ligand>
        <name>heme</name>
        <dbReference type="ChEBI" id="CHEBI:30413"/>
    </ligand>
    <ligandPart>
        <name>Fe</name>
        <dbReference type="ChEBI" id="CHEBI:18248"/>
    </ligandPart>
</feature>
<dbReference type="InterPro" id="IPR016169">
    <property type="entry name" value="FAD-bd_PCMH_sub2"/>
</dbReference>
<dbReference type="PROSITE" id="PS00086">
    <property type="entry name" value="CYTOCHROME_P450"/>
    <property type="match status" value="1"/>
</dbReference>
<dbReference type="SUPFAM" id="SSF48264">
    <property type="entry name" value="Cytochrome P450"/>
    <property type="match status" value="1"/>
</dbReference>
<dbReference type="InterPro" id="IPR036396">
    <property type="entry name" value="Cyt_P450_sf"/>
</dbReference>
<reference evidence="13" key="1">
    <citation type="submission" date="2020-01" db="EMBL/GenBank/DDBJ databases">
        <authorList>
            <person name="Feng Z.H.Z."/>
        </authorList>
    </citation>
    <scope>NUCLEOTIDE SEQUENCE</scope>
    <source>
        <strain evidence="13">CBS107.38</strain>
    </source>
</reference>
<dbReference type="GO" id="GO:0043386">
    <property type="term" value="P:mycotoxin biosynthetic process"/>
    <property type="evidence" value="ECO:0007669"/>
    <property type="project" value="UniProtKB-ARBA"/>
</dbReference>
<dbReference type="PROSITE" id="PS00444">
    <property type="entry name" value="POLYPRENYL_SYNTHASE_2"/>
    <property type="match status" value="1"/>
</dbReference>
<dbReference type="GO" id="GO:0004659">
    <property type="term" value="F:prenyltransferase activity"/>
    <property type="evidence" value="ECO:0007669"/>
    <property type="project" value="InterPro"/>
</dbReference>
<keyword evidence="3" id="KW-0808">Transferase</keyword>
<comment type="cofactor">
    <cofactor evidence="9">
        <name>heme</name>
        <dbReference type="ChEBI" id="CHEBI:30413"/>
    </cofactor>
</comment>
<comment type="similarity">
    <text evidence="1">Belongs to the oxygen-dependent FAD-linked oxidoreductase family.</text>
</comment>
<dbReference type="InterPro" id="IPR033749">
    <property type="entry name" value="Polyprenyl_synt_CS"/>
</dbReference>
<dbReference type="InterPro" id="IPR008949">
    <property type="entry name" value="Isoprenoid_synthase_dom_sf"/>
</dbReference>